<gene>
    <name evidence="2" type="ORF">AD929_02410</name>
</gene>
<sequence length="301" mass="33381">MKVYIVFPRFTVVNANCVQSVLVAGFPSQSQFAGHSHAMSRHLLPSGVLEDGIQIIVHDFLLNKGSPKSPADIMNGKPQAGRLIESIRGRIEYTLVQRVDVPDSETYKLLERRIKEHGLQVALRLPALGGSTMSIGDHPSVFSSLESLEKSGVMTKLPWGWIIRERMDLLRDASNKMEAVISALSFSRARPDEENPNDSNADTDADVDGDERGPADTSRKVLRRAQKGLIIPMGHNLSLQEPLSYTRKGTRADTKTSPHAFASPLIGLGEFIRFRGKLEDVGVWWRYRIMDDGVTYAVTTT</sequence>
<dbReference type="AlphaFoldDB" id="A0A149QZG3"/>
<proteinExistence type="predicted"/>
<name>A0A149QZG3_9PROT</name>
<evidence type="ECO:0000256" key="1">
    <source>
        <dbReference type="SAM" id="MobiDB-lite"/>
    </source>
</evidence>
<evidence type="ECO:0000313" key="3">
    <source>
        <dbReference type="Proteomes" id="UP000075573"/>
    </source>
</evidence>
<dbReference type="Proteomes" id="UP000075573">
    <property type="component" value="Unassembled WGS sequence"/>
</dbReference>
<dbReference type="EMBL" id="LHZB01000091">
    <property type="protein sequence ID" value="KXV02524.1"/>
    <property type="molecule type" value="Genomic_DNA"/>
</dbReference>
<comment type="caution">
    <text evidence="2">The sequence shown here is derived from an EMBL/GenBank/DDBJ whole genome shotgun (WGS) entry which is preliminary data.</text>
</comment>
<dbReference type="RefSeq" id="WP_062494008.1">
    <property type="nucleotide sequence ID" value="NZ_LHZB01000091.1"/>
</dbReference>
<dbReference type="InterPro" id="IPR013398">
    <property type="entry name" value="CRISPR-assoc_prot_Csy2"/>
</dbReference>
<organism evidence="2 3">
    <name type="scientific">Gluconobacter potus</name>
    <dbReference type="NCBI Taxonomy" id="2724927"/>
    <lineage>
        <taxon>Bacteria</taxon>
        <taxon>Pseudomonadati</taxon>
        <taxon>Pseudomonadota</taxon>
        <taxon>Alphaproteobacteria</taxon>
        <taxon>Acetobacterales</taxon>
        <taxon>Acetobacteraceae</taxon>
        <taxon>Gluconobacter</taxon>
    </lineage>
</organism>
<dbReference type="PATRIC" id="fig|442.7.peg.2554"/>
<protein>
    <submittedName>
        <fullName evidence="2">Uncharacterized protein</fullName>
    </submittedName>
</protein>
<accession>A0A149QZG3</accession>
<dbReference type="Pfam" id="PF09614">
    <property type="entry name" value="Cas_Csy2"/>
    <property type="match status" value="1"/>
</dbReference>
<feature type="region of interest" description="Disordered" evidence="1">
    <location>
        <begin position="188"/>
        <end position="218"/>
    </location>
</feature>
<reference evidence="2 3" key="1">
    <citation type="submission" date="2015-06" db="EMBL/GenBank/DDBJ databases">
        <title>Improved classification and identification of acetic acid bacteria using matrix-assisted laser desorption/ionization time-of-flight mass spectrometry; Gluconobacter nephelii and Gluconobacter uchimurae are later heterotypic synonyms of Gluconobacter japonicus and Gluconobacter oxydans, respectively.</title>
        <authorList>
            <person name="Li L."/>
            <person name="Cleenwerck I."/>
            <person name="De Vuyst L."/>
            <person name="Vandamme P."/>
        </authorList>
    </citation>
    <scope>NUCLEOTIDE SEQUENCE [LARGE SCALE GENOMIC DNA]</scope>
    <source>
        <strain evidence="2 3">LMG 1764</strain>
    </source>
</reference>
<evidence type="ECO:0000313" key="2">
    <source>
        <dbReference type="EMBL" id="KXV02524.1"/>
    </source>
</evidence>